<evidence type="ECO:0000313" key="4">
    <source>
        <dbReference type="Proteomes" id="UP000604046"/>
    </source>
</evidence>
<evidence type="ECO:0000256" key="2">
    <source>
        <dbReference type="SAM" id="SignalP"/>
    </source>
</evidence>
<comment type="caution">
    <text evidence="3">The sequence shown here is derived from an EMBL/GenBank/DDBJ whole genome shotgun (WGS) entry which is preliminary data.</text>
</comment>
<feature type="signal peptide" evidence="2">
    <location>
        <begin position="1"/>
        <end position="16"/>
    </location>
</feature>
<evidence type="ECO:0000313" key="3">
    <source>
        <dbReference type="EMBL" id="CAE7275457.1"/>
    </source>
</evidence>
<name>A0A812MW17_9DINO</name>
<sequence length="252" mass="27879">MARAWLLLLCACHAQGQDDDFEWFRCDACSASFFKINKTLAQRLLGRTSVPAYEFLEIVDDVCETMFTKNEFGVKQHEGKKYLFGPGVTDHIPGQGFGQMGMGDYDKRLASYCKMFVEELGEEKLQRLWADQQLNHSQLCVEECLSSASGTGAQSRAGRKPPRPKPKPSPPPPPPKTRPPKEKTPKDSAESSTKTAPKPSKPSGTPDPKSGELDKVLSLLPRLKASELQRLGSAVIEELTSRASSPRERSEL</sequence>
<keyword evidence="4" id="KW-1185">Reference proteome</keyword>
<organism evidence="3 4">
    <name type="scientific">Symbiodinium natans</name>
    <dbReference type="NCBI Taxonomy" id="878477"/>
    <lineage>
        <taxon>Eukaryota</taxon>
        <taxon>Sar</taxon>
        <taxon>Alveolata</taxon>
        <taxon>Dinophyceae</taxon>
        <taxon>Suessiales</taxon>
        <taxon>Symbiodiniaceae</taxon>
        <taxon>Symbiodinium</taxon>
    </lineage>
</organism>
<keyword evidence="2" id="KW-0732">Signal</keyword>
<feature type="compositionally biased region" description="Pro residues" evidence="1">
    <location>
        <begin position="167"/>
        <end position="177"/>
    </location>
</feature>
<proteinExistence type="predicted"/>
<dbReference type="AlphaFoldDB" id="A0A812MW17"/>
<reference evidence="3" key="1">
    <citation type="submission" date="2021-02" db="EMBL/GenBank/DDBJ databases">
        <authorList>
            <person name="Dougan E. K."/>
            <person name="Rhodes N."/>
            <person name="Thang M."/>
            <person name="Chan C."/>
        </authorList>
    </citation>
    <scope>NUCLEOTIDE SEQUENCE</scope>
</reference>
<feature type="region of interest" description="Disordered" evidence="1">
    <location>
        <begin position="147"/>
        <end position="252"/>
    </location>
</feature>
<protein>
    <submittedName>
        <fullName evidence="3">NEK1 protein</fullName>
    </submittedName>
</protein>
<dbReference type="OrthoDB" id="448374at2759"/>
<feature type="compositionally biased region" description="Basic and acidic residues" evidence="1">
    <location>
        <begin position="179"/>
        <end position="189"/>
    </location>
</feature>
<feature type="compositionally biased region" description="Basic residues" evidence="1">
    <location>
        <begin position="157"/>
        <end position="166"/>
    </location>
</feature>
<evidence type="ECO:0000256" key="1">
    <source>
        <dbReference type="SAM" id="MobiDB-lite"/>
    </source>
</evidence>
<dbReference type="EMBL" id="CAJNDS010001735">
    <property type="protein sequence ID" value="CAE7275457.1"/>
    <property type="molecule type" value="Genomic_DNA"/>
</dbReference>
<gene>
    <name evidence="3" type="primary">NEK1</name>
    <name evidence="3" type="ORF">SNAT2548_LOCUS14615</name>
</gene>
<dbReference type="Proteomes" id="UP000604046">
    <property type="component" value="Unassembled WGS sequence"/>
</dbReference>
<feature type="chain" id="PRO_5032633690" evidence="2">
    <location>
        <begin position="17"/>
        <end position="252"/>
    </location>
</feature>
<accession>A0A812MW17</accession>